<dbReference type="eggNOG" id="COG0251">
    <property type="taxonomic scope" value="Bacteria"/>
</dbReference>
<dbReference type="RefSeq" id="WP_012161363.1">
    <property type="nucleotide sequence ID" value="NC_009925.1"/>
</dbReference>
<reference evidence="1 2" key="1">
    <citation type="journal article" date="2008" name="Proc. Natl. Acad. Sci. U.S.A.">
        <title>Niche adaptation and genome expansion in the chlorophyll d-producing cyanobacterium Acaryochloris marina.</title>
        <authorList>
            <person name="Swingley W.D."/>
            <person name="Chen M."/>
            <person name="Cheung P.C."/>
            <person name="Conrad A.L."/>
            <person name="Dejesa L.C."/>
            <person name="Hao J."/>
            <person name="Honchak B.M."/>
            <person name="Karbach L.E."/>
            <person name="Kurdoglu A."/>
            <person name="Lahiri S."/>
            <person name="Mastrian S.D."/>
            <person name="Miyashita H."/>
            <person name="Page L."/>
            <person name="Ramakrishna P."/>
            <person name="Satoh S."/>
            <person name="Sattley W.M."/>
            <person name="Shimada Y."/>
            <person name="Taylor H.L."/>
            <person name="Tomo T."/>
            <person name="Tsuchiya T."/>
            <person name="Wang Z.T."/>
            <person name="Raymond J."/>
            <person name="Mimuro M."/>
            <person name="Blankenship R.E."/>
            <person name="Touchman J.W."/>
        </authorList>
    </citation>
    <scope>NUCLEOTIDE SEQUENCE [LARGE SCALE GENOMIC DNA]</scope>
    <source>
        <strain evidence="2">MBIC 11017</strain>
    </source>
</reference>
<dbReference type="PANTHER" id="PTHR43857">
    <property type="entry name" value="BLR7761 PROTEIN"/>
    <property type="match status" value="1"/>
</dbReference>
<dbReference type="EMBL" id="CP000828">
    <property type="protein sequence ID" value="ABW25779.1"/>
    <property type="molecule type" value="Genomic_DNA"/>
</dbReference>
<dbReference type="InterPro" id="IPR006175">
    <property type="entry name" value="YjgF/YER057c/UK114"/>
</dbReference>
<dbReference type="SUPFAM" id="SSF55298">
    <property type="entry name" value="YjgF-like"/>
    <property type="match status" value="1"/>
</dbReference>
<evidence type="ECO:0000313" key="2">
    <source>
        <dbReference type="Proteomes" id="UP000000268"/>
    </source>
</evidence>
<dbReference type="OrthoDB" id="9803101at2"/>
<sequence length="130" mass="14218">MNDAEEVAGLPKTSNYRYAKQVGNQLFVAGQVPHDSNAQRVGQSDPSVQAAQCLANFRQLLIVHGFSEVDIQQLTIYVVGEAANLTSAWSAVEQWFNRNVPPATLLCVAQLGYADQLVEIDATIIREVSE</sequence>
<accession>B0CF92</accession>
<dbReference type="InterPro" id="IPR035959">
    <property type="entry name" value="RutC-like_sf"/>
</dbReference>
<dbReference type="STRING" id="329726.AM1_0733"/>
<protein>
    <submittedName>
        <fullName evidence="1">Endoribonuclease L-PSP, putative</fullName>
    </submittedName>
</protein>
<keyword evidence="2" id="KW-1185">Reference proteome</keyword>
<dbReference type="PANTHER" id="PTHR43857:SF1">
    <property type="entry name" value="YJGH FAMILY PROTEIN"/>
    <property type="match status" value="1"/>
</dbReference>
<dbReference type="HOGENOM" id="CLU_100715_4_0_3"/>
<dbReference type="Gene3D" id="3.30.1330.40">
    <property type="entry name" value="RutC-like"/>
    <property type="match status" value="1"/>
</dbReference>
<dbReference type="AlphaFoldDB" id="B0CF92"/>
<name>B0CF92_ACAM1</name>
<dbReference type="KEGG" id="amr:AM1_0733"/>
<proteinExistence type="predicted"/>
<dbReference type="Proteomes" id="UP000000268">
    <property type="component" value="Chromosome"/>
</dbReference>
<dbReference type="CDD" id="cd00448">
    <property type="entry name" value="YjgF_YER057c_UK114_family"/>
    <property type="match status" value="1"/>
</dbReference>
<dbReference type="Pfam" id="PF01042">
    <property type="entry name" value="Ribonuc_L-PSP"/>
    <property type="match status" value="1"/>
</dbReference>
<organism evidence="1 2">
    <name type="scientific">Acaryochloris marina (strain MBIC 11017)</name>
    <dbReference type="NCBI Taxonomy" id="329726"/>
    <lineage>
        <taxon>Bacteria</taxon>
        <taxon>Bacillati</taxon>
        <taxon>Cyanobacteriota</taxon>
        <taxon>Cyanophyceae</taxon>
        <taxon>Acaryochloridales</taxon>
        <taxon>Acaryochloridaceae</taxon>
        <taxon>Acaryochloris</taxon>
    </lineage>
</organism>
<evidence type="ECO:0000313" key="1">
    <source>
        <dbReference type="EMBL" id="ABW25779.1"/>
    </source>
</evidence>
<gene>
    <name evidence="1" type="ordered locus">AM1_0733</name>
</gene>